<keyword evidence="1" id="KW-0808">Transferase</keyword>
<accession>A0ABN1VQQ0</accession>
<dbReference type="Pfam" id="PF18085">
    <property type="entry name" value="Mak_N_cap"/>
    <property type="match status" value="1"/>
</dbReference>
<comment type="caution">
    <text evidence="7">The sequence shown here is derived from an EMBL/GenBank/DDBJ whole genome shotgun (WGS) entry which is preliminary data.</text>
</comment>
<evidence type="ECO:0000256" key="4">
    <source>
        <dbReference type="ARBA" id="ARBA00022840"/>
    </source>
</evidence>
<feature type="region of interest" description="Disordered" evidence="5">
    <location>
        <begin position="124"/>
        <end position="155"/>
    </location>
</feature>
<keyword evidence="8" id="KW-1185">Reference proteome</keyword>
<evidence type="ECO:0000313" key="7">
    <source>
        <dbReference type="EMBL" id="GAA1217944.1"/>
    </source>
</evidence>
<evidence type="ECO:0000313" key="8">
    <source>
        <dbReference type="Proteomes" id="UP001500037"/>
    </source>
</evidence>
<keyword evidence="2" id="KW-0547">Nucleotide-binding</keyword>
<dbReference type="InterPro" id="IPR040999">
    <property type="entry name" value="Mak_N_cap"/>
</dbReference>
<feature type="domain" description="Maltokinase N-terminal cap" evidence="6">
    <location>
        <begin position="20"/>
        <end position="108"/>
    </location>
</feature>
<dbReference type="EMBL" id="BAAALF010000004">
    <property type="protein sequence ID" value="GAA1217944.1"/>
    <property type="molecule type" value="Genomic_DNA"/>
</dbReference>
<organism evidence="7 8">
    <name type="scientific">Kitasatospora nipponensis</name>
    <dbReference type="NCBI Taxonomy" id="258049"/>
    <lineage>
        <taxon>Bacteria</taxon>
        <taxon>Bacillati</taxon>
        <taxon>Actinomycetota</taxon>
        <taxon>Actinomycetes</taxon>
        <taxon>Kitasatosporales</taxon>
        <taxon>Streptomycetaceae</taxon>
        <taxon>Kitasatospora</taxon>
    </lineage>
</organism>
<evidence type="ECO:0000259" key="6">
    <source>
        <dbReference type="Pfam" id="PF18085"/>
    </source>
</evidence>
<feature type="region of interest" description="Disordered" evidence="5">
    <location>
        <begin position="177"/>
        <end position="196"/>
    </location>
</feature>
<keyword evidence="3" id="KW-0418">Kinase</keyword>
<evidence type="ECO:0000256" key="3">
    <source>
        <dbReference type="ARBA" id="ARBA00022777"/>
    </source>
</evidence>
<protein>
    <recommendedName>
        <fullName evidence="6">Maltokinase N-terminal cap domain-containing protein</fullName>
    </recommendedName>
</protein>
<gene>
    <name evidence="7" type="ORF">GCM10009665_04790</name>
</gene>
<evidence type="ECO:0000256" key="5">
    <source>
        <dbReference type="SAM" id="MobiDB-lite"/>
    </source>
</evidence>
<keyword evidence="4" id="KW-0067">ATP-binding</keyword>
<evidence type="ECO:0000256" key="1">
    <source>
        <dbReference type="ARBA" id="ARBA00022679"/>
    </source>
</evidence>
<dbReference type="Proteomes" id="UP001500037">
    <property type="component" value="Unassembled WGS sequence"/>
</dbReference>
<proteinExistence type="predicted"/>
<sequence length="196" mass="20964">MATIQNTTVTPTKLELLTEWLPAQPWYVAHAGAPDLVKGGGFRLDDPRGEVGIEFLVVVDRAAPEPVAYLVPLGYRGVALDGAGREALVGTCEHGVLGTRWVYDGAHDPVVSAQLRELLDGRAVPQHQNESDTPDPTVRLHGTATATDGTGTRPVEIQRVLRPAEVDEAAPRHLVAGWTRPDGTPARGVFATTGRE</sequence>
<reference evidence="7 8" key="1">
    <citation type="journal article" date="2019" name="Int. J. Syst. Evol. Microbiol.">
        <title>The Global Catalogue of Microorganisms (GCM) 10K type strain sequencing project: providing services to taxonomists for standard genome sequencing and annotation.</title>
        <authorList>
            <consortium name="The Broad Institute Genomics Platform"/>
            <consortium name="The Broad Institute Genome Sequencing Center for Infectious Disease"/>
            <person name="Wu L."/>
            <person name="Ma J."/>
        </authorList>
    </citation>
    <scope>NUCLEOTIDE SEQUENCE [LARGE SCALE GENOMIC DNA]</scope>
    <source>
        <strain evidence="7 8">JCM 13004</strain>
    </source>
</reference>
<evidence type="ECO:0000256" key="2">
    <source>
        <dbReference type="ARBA" id="ARBA00022741"/>
    </source>
</evidence>
<feature type="compositionally biased region" description="Low complexity" evidence="5">
    <location>
        <begin position="142"/>
        <end position="152"/>
    </location>
</feature>
<dbReference type="RefSeq" id="WP_344438437.1">
    <property type="nucleotide sequence ID" value="NZ_BAAALF010000004.1"/>
</dbReference>
<name>A0ABN1VQQ0_9ACTN</name>